<dbReference type="GO" id="GO:0009103">
    <property type="term" value="P:lipopolysaccharide biosynthetic process"/>
    <property type="evidence" value="ECO:0007669"/>
    <property type="project" value="UniProtKB-ARBA"/>
</dbReference>
<keyword evidence="5 8" id="KW-0812">Transmembrane</keyword>
<keyword evidence="4" id="KW-0808">Transferase</keyword>
<dbReference type="PANTHER" id="PTHR33908:SF3">
    <property type="entry name" value="UNDECAPRENYL PHOSPHATE-ALPHA-4-AMINO-4-DEOXY-L-ARABINOSE ARABINOSYL TRANSFERASE"/>
    <property type="match status" value="1"/>
</dbReference>
<reference evidence="10 11" key="1">
    <citation type="journal article" date="2018" name="Front. Microbiol.">
        <title>Genome Sequencing of Streptomyces atratus SCSIOZH16 and Activation Production of Nocardamine via Metabolic Engineering.</title>
        <authorList>
            <person name="Li Y."/>
            <person name="Zhang C."/>
            <person name="Liu C."/>
            <person name="Ju J."/>
            <person name="Ma J."/>
        </authorList>
    </citation>
    <scope>NUCLEOTIDE SEQUENCE [LARGE SCALE GENOMIC DNA]</scope>
    <source>
        <strain evidence="10 11">SCSIO_ZH16</strain>
    </source>
</reference>
<evidence type="ECO:0000256" key="8">
    <source>
        <dbReference type="SAM" id="Phobius"/>
    </source>
</evidence>
<dbReference type="GO" id="GO:0005886">
    <property type="term" value="C:plasma membrane"/>
    <property type="evidence" value="ECO:0007669"/>
    <property type="project" value="UniProtKB-SubCell"/>
</dbReference>
<evidence type="ECO:0000313" key="11">
    <source>
        <dbReference type="Proteomes" id="UP000252698"/>
    </source>
</evidence>
<protein>
    <recommendedName>
        <fullName evidence="9">Glycosyltransferase RgtA/B/C/D-like domain-containing protein</fullName>
    </recommendedName>
</protein>
<dbReference type="AlphaFoldDB" id="A0A2Z5JM88"/>
<dbReference type="KEGG" id="sata:C5746_35285"/>
<feature type="transmembrane region" description="Helical" evidence="8">
    <location>
        <begin position="219"/>
        <end position="236"/>
    </location>
</feature>
<organism evidence="10 11">
    <name type="scientific">Streptomyces atratus</name>
    <dbReference type="NCBI Taxonomy" id="1893"/>
    <lineage>
        <taxon>Bacteria</taxon>
        <taxon>Bacillati</taxon>
        <taxon>Actinomycetota</taxon>
        <taxon>Actinomycetes</taxon>
        <taxon>Kitasatosporales</taxon>
        <taxon>Streptomycetaceae</taxon>
        <taxon>Streptomyces</taxon>
    </lineage>
</organism>
<feature type="transmembrane region" description="Helical" evidence="8">
    <location>
        <begin position="344"/>
        <end position="362"/>
    </location>
</feature>
<name>A0A2Z5JM88_STRAR</name>
<feature type="domain" description="Glycosyltransferase RgtA/B/C/D-like" evidence="9">
    <location>
        <begin position="91"/>
        <end position="238"/>
    </location>
</feature>
<keyword evidence="3" id="KW-0328">Glycosyltransferase</keyword>
<gene>
    <name evidence="10" type="ORF">C5746_35285</name>
</gene>
<evidence type="ECO:0000256" key="5">
    <source>
        <dbReference type="ARBA" id="ARBA00022692"/>
    </source>
</evidence>
<keyword evidence="6 8" id="KW-1133">Transmembrane helix</keyword>
<dbReference type="InterPro" id="IPR050297">
    <property type="entry name" value="LipidA_mod_glycosyltrf_83"/>
</dbReference>
<dbReference type="Proteomes" id="UP000252698">
    <property type="component" value="Chromosome"/>
</dbReference>
<dbReference type="GO" id="GO:0010041">
    <property type="term" value="P:response to iron(III) ion"/>
    <property type="evidence" value="ECO:0007669"/>
    <property type="project" value="TreeGrafter"/>
</dbReference>
<comment type="subcellular location">
    <subcellularLocation>
        <location evidence="1">Cell membrane</location>
        <topology evidence="1">Multi-pass membrane protein</topology>
    </subcellularLocation>
</comment>
<feature type="transmembrane region" description="Helical" evidence="8">
    <location>
        <begin position="185"/>
        <end position="207"/>
    </location>
</feature>
<proteinExistence type="predicted"/>
<dbReference type="InterPro" id="IPR038731">
    <property type="entry name" value="RgtA/B/C-like"/>
</dbReference>
<feature type="transmembrane region" description="Helical" evidence="8">
    <location>
        <begin position="287"/>
        <end position="307"/>
    </location>
</feature>
<accession>A0A2Z5JM88</accession>
<dbReference type="EMBL" id="CP027306">
    <property type="protein sequence ID" value="AXE81344.1"/>
    <property type="molecule type" value="Genomic_DNA"/>
</dbReference>
<feature type="transmembrane region" description="Helical" evidence="8">
    <location>
        <begin position="313"/>
        <end position="332"/>
    </location>
</feature>
<evidence type="ECO:0000256" key="6">
    <source>
        <dbReference type="ARBA" id="ARBA00022989"/>
    </source>
</evidence>
<evidence type="ECO:0000256" key="2">
    <source>
        <dbReference type="ARBA" id="ARBA00022475"/>
    </source>
</evidence>
<evidence type="ECO:0000259" key="9">
    <source>
        <dbReference type="Pfam" id="PF13231"/>
    </source>
</evidence>
<evidence type="ECO:0000256" key="1">
    <source>
        <dbReference type="ARBA" id="ARBA00004651"/>
    </source>
</evidence>
<feature type="transmembrane region" description="Helical" evidence="8">
    <location>
        <begin position="256"/>
        <end position="275"/>
    </location>
</feature>
<evidence type="ECO:0000256" key="3">
    <source>
        <dbReference type="ARBA" id="ARBA00022676"/>
    </source>
</evidence>
<evidence type="ECO:0000256" key="4">
    <source>
        <dbReference type="ARBA" id="ARBA00022679"/>
    </source>
</evidence>
<feature type="transmembrane region" description="Helical" evidence="8">
    <location>
        <begin position="157"/>
        <end position="173"/>
    </location>
</feature>
<sequence length="496" mass="53014">MPESAIATVQPRTLLARSRTTSAPRATVALGRRCVVVVPVLLALVQGLWGLRRDGAVWHDEAVTIGLASRDLADLWQTLGRIDAVHGLYYLLMHGLFDVFGTDVVVLRLPSVLAAAAAAGGVAMIGLHLAGPRAGLCAGIVFVVLPGVQRYAQEGRSYALVCALVVWATYSLVRAVERDRRGMWAAYTALLLTACLVHEFAVLALAAHALVVPRAMRRTFVAAAVRVVAGLAPLVLVSMRQSTQVGWLDATKPDEYAHFSLMVGVALAAVWIAVAGRRTRTACERRLVVLGLGLFLVPTGLLMLLALAKPLYLDRYVLYGVAGLALLLGAAFDQVLRRGRRIRAGAVVAAVVACAALVPTALDLRTPASRSDDMTALAAVLRETVRPDDGLVYLSVKRRAWELAEPRPAPGVDLARARGPLTSHSLYGTEVAPDELRARMLARHRIVAIASPSGVTVEDSAMARVKHDTLADHFEACGKRTVDGSVITVYARPGRC</sequence>
<dbReference type="GO" id="GO:0016763">
    <property type="term" value="F:pentosyltransferase activity"/>
    <property type="evidence" value="ECO:0007669"/>
    <property type="project" value="TreeGrafter"/>
</dbReference>
<dbReference type="PANTHER" id="PTHR33908">
    <property type="entry name" value="MANNOSYLTRANSFERASE YKCB-RELATED"/>
    <property type="match status" value="1"/>
</dbReference>
<evidence type="ECO:0000313" key="10">
    <source>
        <dbReference type="EMBL" id="AXE81344.1"/>
    </source>
</evidence>
<dbReference type="Pfam" id="PF13231">
    <property type="entry name" value="PMT_2"/>
    <property type="match status" value="1"/>
</dbReference>
<evidence type="ECO:0000256" key="7">
    <source>
        <dbReference type="ARBA" id="ARBA00023136"/>
    </source>
</evidence>
<feature type="transmembrane region" description="Helical" evidence="8">
    <location>
        <begin position="112"/>
        <end position="145"/>
    </location>
</feature>
<keyword evidence="2" id="KW-1003">Cell membrane</keyword>
<keyword evidence="7 8" id="KW-0472">Membrane</keyword>